<accession>A0A182QTC5</accession>
<feature type="region of interest" description="Disordered" evidence="1">
    <location>
        <begin position="1"/>
        <end position="180"/>
    </location>
</feature>
<dbReference type="Proteomes" id="UP000075886">
    <property type="component" value="Unassembled WGS sequence"/>
</dbReference>
<evidence type="ECO:0000256" key="1">
    <source>
        <dbReference type="SAM" id="MobiDB-lite"/>
    </source>
</evidence>
<name>A0A182QTC5_9DIPT</name>
<evidence type="ECO:0000313" key="2">
    <source>
        <dbReference type="EnsemblMetazoa" id="AFAF016441-PA"/>
    </source>
</evidence>
<dbReference type="VEuPathDB" id="VectorBase:AFAF016441"/>
<reference evidence="2" key="2">
    <citation type="submission" date="2020-05" db="UniProtKB">
        <authorList>
            <consortium name="EnsemblMetazoa"/>
        </authorList>
    </citation>
    <scope>IDENTIFICATION</scope>
    <source>
        <strain evidence="2">FAR1</strain>
    </source>
</reference>
<dbReference type="AlphaFoldDB" id="A0A182QTC5"/>
<proteinExistence type="predicted"/>
<feature type="compositionally biased region" description="Polar residues" evidence="1">
    <location>
        <begin position="112"/>
        <end position="121"/>
    </location>
</feature>
<dbReference type="EnsemblMetazoa" id="AFAF016441-RA">
    <property type="protein sequence ID" value="AFAF016441-PA"/>
    <property type="gene ID" value="AFAF016441"/>
</dbReference>
<keyword evidence="3" id="KW-1185">Reference proteome</keyword>
<protein>
    <submittedName>
        <fullName evidence="2">Uncharacterized protein</fullName>
    </submittedName>
</protein>
<evidence type="ECO:0000313" key="3">
    <source>
        <dbReference type="Proteomes" id="UP000075886"/>
    </source>
</evidence>
<sequence>MRCSSHHRTTGLVDDEEASPWGCLTAERLGTGVGSRARESSEAWESTGTARERLSTGRSSRARESAMAREATAGRERLRGGISGRARESTESGEATGVERLGTGVGRATAELSGTGNTGNRSIDRDQTLVCTDPPPLPWLVDETLEPTATPCPPPPKREADAKLPPFGPYELTEPTPFET</sequence>
<feature type="compositionally biased region" description="Basic and acidic residues" evidence="1">
    <location>
        <begin position="50"/>
        <end position="90"/>
    </location>
</feature>
<organism evidence="2 3">
    <name type="scientific">Anopheles farauti</name>
    <dbReference type="NCBI Taxonomy" id="69004"/>
    <lineage>
        <taxon>Eukaryota</taxon>
        <taxon>Metazoa</taxon>
        <taxon>Ecdysozoa</taxon>
        <taxon>Arthropoda</taxon>
        <taxon>Hexapoda</taxon>
        <taxon>Insecta</taxon>
        <taxon>Pterygota</taxon>
        <taxon>Neoptera</taxon>
        <taxon>Endopterygota</taxon>
        <taxon>Diptera</taxon>
        <taxon>Nematocera</taxon>
        <taxon>Culicoidea</taxon>
        <taxon>Culicidae</taxon>
        <taxon>Anophelinae</taxon>
        <taxon>Anopheles</taxon>
    </lineage>
</organism>
<reference evidence="3" key="1">
    <citation type="submission" date="2014-01" db="EMBL/GenBank/DDBJ databases">
        <title>The Genome Sequence of Anopheles farauti FAR1 (V2).</title>
        <authorList>
            <consortium name="The Broad Institute Genomics Platform"/>
            <person name="Neafsey D.E."/>
            <person name="Besansky N."/>
            <person name="Howell P."/>
            <person name="Walton C."/>
            <person name="Young S.K."/>
            <person name="Zeng Q."/>
            <person name="Gargeya S."/>
            <person name="Fitzgerald M."/>
            <person name="Haas B."/>
            <person name="Abouelleil A."/>
            <person name="Allen A.W."/>
            <person name="Alvarado L."/>
            <person name="Arachchi H.M."/>
            <person name="Berlin A.M."/>
            <person name="Chapman S.B."/>
            <person name="Gainer-Dewar J."/>
            <person name="Goldberg J."/>
            <person name="Griggs A."/>
            <person name="Gujja S."/>
            <person name="Hansen M."/>
            <person name="Howarth C."/>
            <person name="Imamovic A."/>
            <person name="Ireland A."/>
            <person name="Larimer J."/>
            <person name="McCowan C."/>
            <person name="Murphy C."/>
            <person name="Pearson M."/>
            <person name="Poon T.W."/>
            <person name="Priest M."/>
            <person name="Roberts A."/>
            <person name="Saif S."/>
            <person name="Shea T."/>
            <person name="Sisk P."/>
            <person name="Sykes S."/>
            <person name="Wortman J."/>
            <person name="Nusbaum C."/>
            <person name="Birren B."/>
        </authorList>
    </citation>
    <scope>NUCLEOTIDE SEQUENCE [LARGE SCALE GENOMIC DNA]</scope>
    <source>
        <strain evidence="3">FAR1</strain>
    </source>
</reference>
<dbReference type="EMBL" id="AXCN02001526">
    <property type="status" value="NOT_ANNOTATED_CDS"/>
    <property type="molecule type" value="Genomic_DNA"/>
</dbReference>